<keyword evidence="7" id="KW-0325">Glycoprotein</keyword>
<dbReference type="PANTHER" id="PTHR16631">
    <property type="entry name" value="GLUCAN 1,3-BETA-GLUCOSIDASE"/>
    <property type="match status" value="1"/>
</dbReference>
<dbReference type="Proteomes" id="UP001337655">
    <property type="component" value="Unassembled WGS sequence"/>
</dbReference>
<protein>
    <submittedName>
        <fullName evidence="12">Cell surface mannoprotein mp65</fullName>
        <ecNumber evidence="12">3.2.1.58</ecNumber>
    </submittedName>
</protein>
<accession>A0AAV9PKX7</accession>
<sequence>MKFSIATTVALSMAAAAVPHGRRHQHQHPNRRDVVVDVVTQVATQTAPVAMVYVDQNGAPMYTSWNQQGQNQPTTYAQPTPTATEAPVDASSSSAPSSSEAPADYPAASSSESAAPPAYTAPSGGAGAGSMGYGISYAPYSSSGECKTADEINSDFNSFEGYGMVGNVIKAASSKGMKVFAGIFDISQVESEAQTLIDAAKGNWDTIDTVSVGNEVVNNGGSASDVVNAISTARSMLKSAGYNGKVVTVDTFTAMIDNPELCQASDYAAANCHAFFNSDITADQAGEYVASEAKRVQQACGGKDTIITESGWPSAGDPNGSAVPSPENQKAAISSLRNHFSNNIVLFSAFNDGWKDDFDGSFGAERYWGIYGNAPA</sequence>
<proteinExistence type="inferred from homology"/>
<evidence type="ECO:0000313" key="13">
    <source>
        <dbReference type="Proteomes" id="UP001337655"/>
    </source>
</evidence>
<evidence type="ECO:0000256" key="5">
    <source>
        <dbReference type="ARBA" id="ARBA00022729"/>
    </source>
</evidence>
<dbReference type="RefSeq" id="XP_064661668.1">
    <property type="nucleotide sequence ID" value="XM_064800329.1"/>
</dbReference>
<dbReference type="GO" id="GO:0042973">
    <property type="term" value="F:glucan endo-1,3-beta-D-glucosidase activity"/>
    <property type="evidence" value="ECO:0007669"/>
    <property type="project" value="TreeGrafter"/>
</dbReference>
<evidence type="ECO:0000256" key="8">
    <source>
        <dbReference type="ARBA" id="ARBA00023295"/>
    </source>
</evidence>
<dbReference type="GO" id="GO:0009277">
    <property type="term" value="C:fungal-type cell wall"/>
    <property type="evidence" value="ECO:0007669"/>
    <property type="project" value="TreeGrafter"/>
</dbReference>
<organism evidence="12 13">
    <name type="scientific">Saxophila tyrrhenica</name>
    <dbReference type="NCBI Taxonomy" id="1690608"/>
    <lineage>
        <taxon>Eukaryota</taxon>
        <taxon>Fungi</taxon>
        <taxon>Dikarya</taxon>
        <taxon>Ascomycota</taxon>
        <taxon>Pezizomycotina</taxon>
        <taxon>Dothideomycetes</taxon>
        <taxon>Dothideomycetidae</taxon>
        <taxon>Mycosphaerellales</taxon>
        <taxon>Extremaceae</taxon>
        <taxon>Saxophila</taxon>
    </lineage>
</organism>
<feature type="chain" id="PRO_5043541450" evidence="11">
    <location>
        <begin position="18"/>
        <end position="376"/>
    </location>
</feature>
<evidence type="ECO:0000256" key="11">
    <source>
        <dbReference type="SAM" id="SignalP"/>
    </source>
</evidence>
<keyword evidence="5 11" id="KW-0732">Signal</keyword>
<evidence type="ECO:0000256" key="1">
    <source>
        <dbReference type="ARBA" id="ARBA00004191"/>
    </source>
</evidence>
<dbReference type="EC" id="3.2.1.58" evidence="12"/>
<dbReference type="GO" id="GO:0009986">
    <property type="term" value="C:cell surface"/>
    <property type="evidence" value="ECO:0007669"/>
    <property type="project" value="TreeGrafter"/>
</dbReference>
<dbReference type="GO" id="GO:0071555">
    <property type="term" value="P:cell wall organization"/>
    <property type="evidence" value="ECO:0007669"/>
    <property type="project" value="UniProtKB-KW"/>
</dbReference>
<keyword evidence="8 12" id="KW-0326">Glycosidase</keyword>
<evidence type="ECO:0000256" key="9">
    <source>
        <dbReference type="ARBA" id="ARBA00023316"/>
    </source>
</evidence>
<comment type="similarity">
    <text evidence="2">Belongs to the glycosyl hydrolase 17 family.</text>
</comment>
<keyword evidence="4" id="KW-0964">Secreted</keyword>
<evidence type="ECO:0000256" key="7">
    <source>
        <dbReference type="ARBA" id="ARBA00023180"/>
    </source>
</evidence>
<dbReference type="InterPro" id="IPR017853">
    <property type="entry name" value="GH"/>
</dbReference>
<evidence type="ECO:0000256" key="2">
    <source>
        <dbReference type="ARBA" id="ARBA00008773"/>
    </source>
</evidence>
<evidence type="ECO:0000256" key="10">
    <source>
        <dbReference type="SAM" id="MobiDB-lite"/>
    </source>
</evidence>
<keyword evidence="13" id="KW-1185">Reference proteome</keyword>
<feature type="compositionally biased region" description="Low complexity" evidence="10">
    <location>
        <begin position="70"/>
        <end position="123"/>
    </location>
</feature>
<dbReference type="GO" id="GO:0004338">
    <property type="term" value="F:glucan exo-1,3-beta-glucosidase activity"/>
    <property type="evidence" value="ECO:0007669"/>
    <property type="project" value="UniProtKB-EC"/>
</dbReference>
<dbReference type="EMBL" id="JAVRRT010000004">
    <property type="protein sequence ID" value="KAK5172950.1"/>
    <property type="molecule type" value="Genomic_DNA"/>
</dbReference>
<gene>
    <name evidence="12" type="primary">MP65</name>
    <name evidence="12" type="ORF">LTR77_003072</name>
</gene>
<comment type="caution">
    <text evidence="12">The sequence shown here is derived from an EMBL/GenBank/DDBJ whole genome shotgun (WGS) entry which is preliminary data.</text>
</comment>
<evidence type="ECO:0000313" key="12">
    <source>
        <dbReference type="EMBL" id="KAK5172950.1"/>
    </source>
</evidence>
<evidence type="ECO:0000256" key="3">
    <source>
        <dbReference type="ARBA" id="ARBA00022512"/>
    </source>
</evidence>
<evidence type="ECO:0000256" key="6">
    <source>
        <dbReference type="ARBA" id="ARBA00022801"/>
    </source>
</evidence>
<dbReference type="AlphaFoldDB" id="A0AAV9PKX7"/>
<keyword evidence="3" id="KW-0134">Cell wall</keyword>
<dbReference type="Gene3D" id="3.20.20.80">
    <property type="entry name" value="Glycosidases"/>
    <property type="match status" value="2"/>
</dbReference>
<keyword evidence="6 12" id="KW-0378">Hydrolase</keyword>
<evidence type="ECO:0000256" key="4">
    <source>
        <dbReference type="ARBA" id="ARBA00022525"/>
    </source>
</evidence>
<dbReference type="SUPFAM" id="SSF51445">
    <property type="entry name" value="(Trans)glycosidases"/>
    <property type="match status" value="1"/>
</dbReference>
<keyword evidence="9" id="KW-0961">Cell wall biogenesis/degradation</keyword>
<reference evidence="12 13" key="1">
    <citation type="submission" date="2023-08" db="EMBL/GenBank/DDBJ databases">
        <title>Black Yeasts Isolated from many extreme environments.</title>
        <authorList>
            <person name="Coleine C."/>
            <person name="Stajich J.E."/>
            <person name="Selbmann L."/>
        </authorList>
    </citation>
    <scope>NUCLEOTIDE SEQUENCE [LARGE SCALE GENOMIC DNA]</scope>
    <source>
        <strain evidence="12 13">CCFEE 5935</strain>
    </source>
</reference>
<dbReference type="PANTHER" id="PTHR16631:SF14">
    <property type="entry name" value="FAMILY 17 GLUCOSIDASE SCW10-RELATED"/>
    <property type="match status" value="1"/>
</dbReference>
<dbReference type="GO" id="GO:0005576">
    <property type="term" value="C:extracellular region"/>
    <property type="evidence" value="ECO:0007669"/>
    <property type="project" value="UniProtKB-ARBA"/>
</dbReference>
<dbReference type="GeneID" id="89924419"/>
<name>A0AAV9PKX7_9PEZI</name>
<dbReference type="InterPro" id="IPR050732">
    <property type="entry name" value="Beta-glucan_modifiers"/>
</dbReference>
<feature type="region of interest" description="Disordered" evidence="10">
    <location>
        <begin position="63"/>
        <end position="123"/>
    </location>
</feature>
<dbReference type="FunFam" id="3.20.20.80:FF:000111">
    <property type="entry name" value="Soluble cell wall protein"/>
    <property type="match status" value="1"/>
</dbReference>
<comment type="subcellular location">
    <subcellularLocation>
        <location evidence="1">Secreted</location>
        <location evidence="1">Cell wall</location>
    </subcellularLocation>
</comment>
<feature type="signal peptide" evidence="11">
    <location>
        <begin position="1"/>
        <end position="17"/>
    </location>
</feature>